<accession>A0ABX0TUW8</accession>
<gene>
    <name evidence="6" type="ORF">FHS31_002878</name>
</gene>
<organism evidence="6 7">
    <name type="scientific">Sphingomonas vulcanisoli</name>
    <dbReference type="NCBI Taxonomy" id="1658060"/>
    <lineage>
        <taxon>Bacteria</taxon>
        <taxon>Pseudomonadati</taxon>
        <taxon>Pseudomonadota</taxon>
        <taxon>Alphaproteobacteria</taxon>
        <taxon>Sphingomonadales</taxon>
        <taxon>Sphingomonadaceae</taxon>
        <taxon>Sphingomonas</taxon>
    </lineage>
</organism>
<dbReference type="InterPro" id="IPR014757">
    <property type="entry name" value="Tscrpt_reg_IclR_C"/>
</dbReference>
<dbReference type="PROSITE" id="PS51077">
    <property type="entry name" value="HTH_ICLR"/>
    <property type="match status" value="1"/>
</dbReference>
<evidence type="ECO:0000256" key="3">
    <source>
        <dbReference type="ARBA" id="ARBA00023163"/>
    </source>
</evidence>
<keyword evidence="7" id="KW-1185">Reference proteome</keyword>
<dbReference type="InterPro" id="IPR036390">
    <property type="entry name" value="WH_DNA-bd_sf"/>
</dbReference>
<dbReference type="PANTHER" id="PTHR30136:SF35">
    <property type="entry name" value="HTH-TYPE TRANSCRIPTIONAL REGULATOR RV1719"/>
    <property type="match status" value="1"/>
</dbReference>
<keyword evidence="1" id="KW-0805">Transcription regulation</keyword>
<keyword evidence="2 6" id="KW-0238">DNA-binding</keyword>
<keyword evidence="3" id="KW-0804">Transcription</keyword>
<feature type="domain" description="HTH iclR-type" evidence="4">
    <location>
        <begin position="6"/>
        <end position="67"/>
    </location>
</feature>
<dbReference type="PROSITE" id="PS51078">
    <property type="entry name" value="ICLR_ED"/>
    <property type="match status" value="1"/>
</dbReference>
<dbReference type="InterPro" id="IPR029016">
    <property type="entry name" value="GAF-like_dom_sf"/>
</dbReference>
<dbReference type="Proteomes" id="UP000727456">
    <property type="component" value="Unassembled WGS sequence"/>
</dbReference>
<sequence>MVTPASNTLDKGLRLLEVVIDHGGGAPISLLAEEAGIPASTAHRILATLQRRGFVSRASRGNYLPGLTLIRLGRTRDMQGVLKAVSRPLLDSLAKRTGLTAHLGMLEDDMVTYLVKARGDANVLTQEGMQLEAYCSGIGKVLLAAMPERERERYLTSSPFVRLTANTIVDPEILRAALKTVRQTGHARDNGEIDPSVRCIAVPVRLDGRVFAAISISQSGPNPGGPGGEELLELLQQTARLIEASLQRRPIPAKQKAEHAT</sequence>
<dbReference type="PANTHER" id="PTHR30136">
    <property type="entry name" value="HELIX-TURN-HELIX TRANSCRIPTIONAL REGULATOR, ICLR FAMILY"/>
    <property type="match status" value="1"/>
</dbReference>
<reference evidence="6 7" key="1">
    <citation type="submission" date="2020-03" db="EMBL/GenBank/DDBJ databases">
        <title>Genomic Encyclopedia of Type Strains, Phase III (KMG-III): the genomes of soil and plant-associated and newly described type strains.</title>
        <authorList>
            <person name="Whitman W."/>
        </authorList>
    </citation>
    <scope>NUCLEOTIDE SEQUENCE [LARGE SCALE GENOMIC DNA]</scope>
    <source>
        <strain evidence="6 7">CECT 8804</strain>
    </source>
</reference>
<dbReference type="Gene3D" id="3.30.450.40">
    <property type="match status" value="1"/>
</dbReference>
<evidence type="ECO:0000313" key="6">
    <source>
        <dbReference type="EMBL" id="NIJ09246.1"/>
    </source>
</evidence>
<dbReference type="SMART" id="SM00346">
    <property type="entry name" value="HTH_ICLR"/>
    <property type="match status" value="1"/>
</dbReference>
<evidence type="ECO:0000256" key="1">
    <source>
        <dbReference type="ARBA" id="ARBA00023015"/>
    </source>
</evidence>
<dbReference type="EMBL" id="JAAOZC010000009">
    <property type="protein sequence ID" value="NIJ09246.1"/>
    <property type="molecule type" value="Genomic_DNA"/>
</dbReference>
<dbReference type="GO" id="GO:0003677">
    <property type="term" value="F:DNA binding"/>
    <property type="evidence" value="ECO:0007669"/>
    <property type="project" value="UniProtKB-KW"/>
</dbReference>
<evidence type="ECO:0000256" key="2">
    <source>
        <dbReference type="ARBA" id="ARBA00023125"/>
    </source>
</evidence>
<evidence type="ECO:0000259" key="4">
    <source>
        <dbReference type="PROSITE" id="PS51077"/>
    </source>
</evidence>
<name>A0ABX0TUW8_9SPHN</name>
<dbReference type="SUPFAM" id="SSF55781">
    <property type="entry name" value="GAF domain-like"/>
    <property type="match status" value="1"/>
</dbReference>
<dbReference type="Gene3D" id="1.10.10.10">
    <property type="entry name" value="Winged helix-like DNA-binding domain superfamily/Winged helix DNA-binding domain"/>
    <property type="match status" value="1"/>
</dbReference>
<dbReference type="InterPro" id="IPR036388">
    <property type="entry name" value="WH-like_DNA-bd_sf"/>
</dbReference>
<dbReference type="RefSeq" id="WP_167074680.1">
    <property type="nucleotide sequence ID" value="NZ_JAAOZC010000009.1"/>
</dbReference>
<feature type="domain" description="IclR-ED" evidence="5">
    <location>
        <begin position="68"/>
        <end position="248"/>
    </location>
</feature>
<dbReference type="InterPro" id="IPR005471">
    <property type="entry name" value="Tscrpt_reg_IclR_N"/>
</dbReference>
<evidence type="ECO:0000313" key="7">
    <source>
        <dbReference type="Proteomes" id="UP000727456"/>
    </source>
</evidence>
<evidence type="ECO:0000259" key="5">
    <source>
        <dbReference type="PROSITE" id="PS51078"/>
    </source>
</evidence>
<dbReference type="Pfam" id="PF09339">
    <property type="entry name" value="HTH_IclR"/>
    <property type="match status" value="1"/>
</dbReference>
<dbReference type="Pfam" id="PF01614">
    <property type="entry name" value="IclR_C"/>
    <property type="match status" value="1"/>
</dbReference>
<dbReference type="InterPro" id="IPR050707">
    <property type="entry name" value="HTH_MetabolicPath_Reg"/>
</dbReference>
<dbReference type="SUPFAM" id="SSF46785">
    <property type="entry name" value="Winged helix' DNA-binding domain"/>
    <property type="match status" value="1"/>
</dbReference>
<protein>
    <submittedName>
        <fullName evidence="6">DNA-binding IclR family transcriptional regulator</fullName>
    </submittedName>
</protein>
<comment type="caution">
    <text evidence="6">The sequence shown here is derived from an EMBL/GenBank/DDBJ whole genome shotgun (WGS) entry which is preliminary data.</text>
</comment>
<proteinExistence type="predicted"/>